<keyword evidence="7" id="KW-0408">Iron</keyword>
<name>A0A0P9CSE1_9CHLR</name>
<comment type="similarity">
    <text evidence="3">Belongs to the prokaryotic molybdopterin-containing oxidoreductase family.</text>
</comment>
<keyword evidence="11" id="KW-1185">Reference proteome</keyword>
<dbReference type="GO" id="GO:0030313">
    <property type="term" value="C:cell envelope"/>
    <property type="evidence" value="ECO:0007669"/>
    <property type="project" value="UniProtKB-SubCell"/>
</dbReference>
<proteinExistence type="inferred from homology"/>
<dbReference type="GO" id="GO:0016491">
    <property type="term" value="F:oxidoreductase activity"/>
    <property type="evidence" value="ECO:0007669"/>
    <property type="project" value="UniProtKB-KW"/>
</dbReference>
<evidence type="ECO:0000313" key="11">
    <source>
        <dbReference type="Proteomes" id="UP000050509"/>
    </source>
</evidence>
<accession>A0A0P9CSE1</accession>
<keyword evidence="6" id="KW-0560">Oxidoreductase</keyword>
<evidence type="ECO:0000256" key="3">
    <source>
        <dbReference type="ARBA" id="ARBA00010312"/>
    </source>
</evidence>
<evidence type="ECO:0000256" key="1">
    <source>
        <dbReference type="ARBA" id="ARBA00001966"/>
    </source>
</evidence>
<evidence type="ECO:0000256" key="8">
    <source>
        <dbReference type="ARBA" id="ARBA00023014"/>
    </source>
</evidence>
<evidence type="ECO:0000256" key="7">
    <source>
        <dbReference type="ARBA" id="ARBA00023004"/>
    </source>
</evidence>
<evidence type="ECO:0000313" key="10">
    <source>
        <dbReference type="EMBL" id="KPV48943.1"/>
    </source>
</evidence>
<evidence type="ECO:0000256" key="6">
    <source>
        <dbReference type="ARBA" id="ARBA00023002"/>
    </source>
</evidence>
<evidence type="ECO:0000256" key="2">
    <source>
        <dbReference type="ARBA" id="ARBA00004196"/>
    </source>
</evidence>
<dbReference type="PANTHER" id="PTHR43598:SF5">
    <property type="entry name" value="DMSO REDUCTASE CHAIN A"/>
    <property type="match status" value="1"/>
</dbReference>
<organism evidence="10 11">
    <name type="scientific">Kouleothrix aurantiaca</name>
    <dbReference type="NCBI Taxonomy" id="186479"/>
    <lineage>
        <taxon>Bacteria</taxon>
        <taxon>Bacillati</taxon>
        <taxon>Chloroflexota</taxon>
        <taxon>Chloroflexia</taxon>
        <taxon>Chloroflexales</taxon>
        <taxon>Roseiflexineae</taxon>
        <taxon>Roseiflexaceae</taxon>
        <taxon>Kouleothrix</taxon>
    </lineage>
</organism>
<keyword evidence="4" id="KW-0004">4Fe-4S</keyword>
<dbReference type="InterPro" id="IPR006963">
    <property type="entry name" value="Mopterin_OxRdtase_4Fe-4S_dom"/>
</dbReference>
<gene>
    <name evidence="10" type="ORF">SE17_35360</name>
</gene>
<keyword evidence="8" id="KW-0411">Iron-sulfur</keyword>
<dbReference type="PROSITE" id="PS51669">
    <property type="entry name" value="4FE4S_MOW_BIS_MGD"/>
    <property type="match status" value="1"/>
</dbReference>
<comment type="cofactor">
    <cofactor evidence="1">
        <name>[4Fe-4S] cluster</name>
        <dbReference type="ChEBI" id="CHEBI:49883"/>
    </cofactor>
</comment>
<feature type="non-terminal residue" evidence="10">
    <location>
        <position position="87"/>
    </location>
</feature>
<dbReference type="AlphaFoldDB" id="A0A0P9CSE1"/>
<reference evidence="10 11" key="1">
    <citation type="submission" date="2015-09" db="EMBL/GenBank/DDBJ databases">
        <title>Draft genome sequence of Kouleothrix aurantiaca JCM 19913.</title>
        <authorList>
            <person name="Hemp J."/>
        </authorList>
    </citation>
    <scope>NUCLEOTIDE SEQUENCE [LARGE SCALE GENOMIC DNA]</scope>
    <source>
        <strain evidence="10 11">COM-B</strain>
    </source>
</reference>
<evidence type="ECO:0000256" key="4">
    <source>
        <dbReference type="ARBA" id="ARBA00022485"/>
    </source>
</evidence>
<keyword evidence="5" id="KW-0479">Metal-binding</keyword>
<dbReference type="GO" id="GO:0046872">
    <property type="term" value="F:metal ion binding"/>
    <property type="evidence" value="ECO:0007669"/>
    <property type="project" value="UniProtKB-KW"/>
</dbReference>
<dbReference type="Proteomes" id="UP000050509">
    <property type="component" value="Unassembled WGS sequence"/>
</dbReference>
<dbReference type="SMART" id="SM00926">
    <property type="entry name" value="Molybdop_Fe4S4"/>
    <property type="match status" value="1"/>
</dbReference>
<dbReference type="Gene3D" id="3.30.200.210">
    <property type="match status" value="1"/>
</dbReference>
<sequence>MTSQAGEAVALRICPFCEACCGLEVRLRDREVVSVRGHAADVFSAGHLCPKGAALRDLHADPDRLRTPLIKRDGRFVEATWDEALDL</sequence>
<evidence type="ECO:0000256" key="5">
    <source>
        <dbReference type="ARBA" id="ARBA00022723"/>
    </source>
</evidence>
<dbReference type="SUPFAM" id="SSF53706">
    <property type="entry name" value="Formate dehydrogenase/DMSO reductase, domains 1-3"/>
    <property type="match status" value="1"/>
</dbReference>
<protein>
    <recommendedName>
        <fullName evidence="9">4Fe-4S Mo/W bis-MGD-type domain-containing protein</fullName>
    </recommendedName>
</protein>
<dbReference type="InterPro" id="IPR006656">
    <property type="entry name" value="Mopterin_OxRdtase"/>
</dbReference>
<dbReference type="EMBL" id="LJCR01002290">
    <property type="protein sequence ID" value="KPV48943.1"/>
    <property type="molecule type" value="Genomic_DNA"/>
</dbReference>
<dbReference type="Pfam" id="PF00384">
    <property type="entry name" value="Molybdopterin"/>
    <property type="match status" value="1"/>
</dbReference>
<dbReference type="Pfam" id="PF04879">
    <property type="entry name" value="Molybdop_Fe4S4"/>
    <property type="match status" value="1"/>
</dbReference>
<comment type="subcellular location">
    <subcellularLocation>
        <location evidence="2">Cell envelope</location>
    </subcellularLocation>
</comment>
<dbReference type="PANTHER" id="PTHR43598">
    <property type="entry name" value="TUNGSTEN-CONTAINING FORMYLMETHANOFURAN DEHYDROGENASE 2 SUBUNIT B"/>
    <property type="match status" value="1"/>
</dbReference>
<comment type="caution">
    <text evidence="10">The sequence shown here is derived from an EMBL/GenBank/DDBJ whole genome shotgun (WGS) entry which is preliminary data.</text>
</comment>
<evidence type="ECO:0000259" key="9">
    <source>
        <dbReference type="PROSITE" id="PS51669"/>
    </source>
</evidence>
<dbReference type="GO" id="GO:0051539">
    <property type="term" value="F:4 iron, 4 sulfur cluster binding"/>
    <property type="evidence" value="ECO:0007669"/>
    <property type="project" value="UniProtKB-KW"/>
</dbReference>
<feature type="domain" description="4Fe-4S Mo/W bis-MGD-type" evidence="9">
    <location>
        <begin position="7"/>
        <end position="63"/>
    </location>
</feature>